<dbReference type="Proteomes" id="UP001242732">
    <property type="component" value="Chromosome"/>
</dbReference>
<evidence type="ECO:0000256" key="1">
    <source>
        <dbReference type="ARBA" id="ARBA00012528"/>
    </source>
</evidence>
<dbReference type="PANTHER" id="PTHR45138:SF9">
    <property type="entry name" value="DIGUANYLATE CYCLASE DGCM-RELATED"/>
    <property type="match status" value="1"/>
</dbReference>
<feature type="compositionally biased region" description="Low complexity" evidence="3">
    <location>
        <begin position="391"/>
        <end position="403"/>
    </location>
</feature>
<keyword evidence="5" id="KW-0808">Transferase</keyword>
<dbReference type="Gene3D" id="3.30.70.270">
    <property type="match status" value="1"/>
</dbReference>
<keyword evidence="6" id="KW-1185">Reference proteome</keyword>
<keyword evidence="5" id="KW-0548">Nucleotidyltransferase</keyword>
<dbReference type="PANTHER" id="PTHR45138">
    <property type="entry name" value="REGULATORY COMPONENTS OF SENSORY TRANSDUCTION SYSTEM"/>
    <property type="match status" value="1"/>
</dbReference>
<evidence type="ECO:0000313" key="6">
    <source>
        <dbReference type="Proteomes" id="UP001242732"/>
    </source>
</evidence>
<dbReference type="InterPro" id="IPR000160">
    <property type="entry name" value="GGDEF_dom"/>
</dbReference>
<dbReference type="PROSITE" id="PS50887">
    <property type="entry name" value="GGDEF"/>
    <property type="match status" value="1"/>
</dbReference>
<dbReference type="RefSeq" id="WP_011797773.1">
    <property type="nucleotide sequence ID" value="NZ_CP023687.1"/>
</dbReference>
<sequence length="403" mass="42929">MSESLLHLPTMLVMTVVGSLVMAAGMLLVAARRRREGLGLWAAALLMQSLAYVLLALRGRIPDVLSIVVANGLLAGVFASLLAAVYQFLRRPVPWLHTVPPVLLTIALFVAFLGDYTARLVLAGLIYPAQLGLVLWTLGRHRSEGYGARMVAAGIWLQAVVLVVRALAAITGHMPASGLLEANFWQHATFLATFITVQASSFGFIFMARDRADAANERMAARDPLTDVPNRRATIAALDRCVAQAVRSGEPLSVMMLDIDHFKRINDGLGHLAGDQVLCGVVDVLGERLRSQDLIGRYGGEEFLVLLPRTPLAGAQVLAGELRAAVEQAHFEFAGRTVPVTLSIGVAGGVLEPGDRWDGLVAAADEAMYRAKRSGRNQVATTAEVPPPAAGAPGAESATAQPR</sequence>
<dbReference type="SMART" id="SM00267">
    <property type="entry name" value="GGDEF"/>
    <property type="match status" value="1"/>
</dbReference>
<feature type="region of interest" description="Disordered" evidence="3">
    <location>
        <begin position="373"/>
        <end position="403"/>
    </location>
</feature>
<dbReference type="CDD" id="cd01949">
    <property type="entry name" value="GGDEF"/>
    <property type="match status" value="1"/>
</dbReference>
<dbReference type="SUPFAM" id="SSF55073">
    <property type="entry name" value="Nucleotide cyclase"/>
    <property type="match status" value="1"/>
</dbReference>
<dbReference type="InterPro" id="IPR050469">
    <property type="entry name" value="Diguanylate_Cyclase"/>
</dbReference>
<comment type="catalytic activity">
    <reaction evidence="2">
        <text>2 GTP = 3',3'-c-di-GMP + 2 diphosphate</text>
        <dbReference type="Rhea" id="RHEA:24898"/>
        <dbReference type="ChEBI" id="CHEBI:33019"/>
        <dbReference type="ChEBI" id="CHEBI:37565"/>
        <dbReference type="ChEBI" id="CHEBI:58805"/>
        <dbReference type="EC" id="2.7.7.65"/>
    </reaction>
</comment>
<reference evidence="5 6" key="1">
    <citation type="submission" date="2023-06" db="EMBL/GenBank/DDBJ databases">
        <authorList>
            <person name="Ham H."/>
            <person name="Park D.S."/>
        </authorList>
    </citation>
    <scope>NUCLEOTIDE SEQUENCE [LARGE SCALE GENOMIC DNA]</scope>
    <source>
        <strain evidence="5 6">KACC 17005</strain>
    </source>
</reference>
<evidence type="ECO:0000313" key="5">
    <source>
        <dbReference type="EMBL" id="WIY49047.1"/>
    </source>
</evidence>
<dbReference type="NCBIfam" id="TIGR00254">
    <property type="entry name" value="GGDEF"/>
    <property type="match status" value="1"/>
</dbReference>
<dbReference type="Pfam" id="PF00990">
    <property type="entry name" value="GGDEF"/>
    <property type="match status" value="1"/>
</dbReference>
<organism evidence="5 6">
    <name type="scientific">Paracidovorax citrulli</name>
    <name type="common">Acidovorax citrulli</name>
    <dbReference type="NCBI Taxonomy" id="80869"/>
    <lineage>
        <taxon>Bacteria</taxon>
        <taxon>Pseudomonadati</taxon>
        <taxon>Pseudomonadota</taxon>
        <taxon>Betaproteobacteria</taxon>
        <taxon>Burkholderiales</taxon>
        <taxon>Comamonadaceae</taxon>
        <taxon>Paracidovorax</taxon>
    </lineage>
</organism>
<feature type="domain" description="GGDEF" evidence="4">
    <location>
        <begin position="250"/>
        <end position="384"/>
    </location>
</feature>
<dbReference type="GO" id="GO:0052621">
    <property type="term" value="F:diguanylate cyclase activity"/>
    <property type="evidence" value="ECO:0007669"/>
    <property type="project" value="UniProtKB-EC"/>
</dbReference>
<dbReference type="InterPro" id="IPR029787">
    <property type="entry name" value="Nucleotide_cyclase"/>
</dbReference>
<dbReference type="InterPro" id="IPR043128">
    <property type="entry name" value="Rev_trsase/Diguanyl_cyclase"/>
</dbReference>
<evidence type="ECO:0000259" key="4">
    <source>
        <dbReference type="PROSITE" id="PS50887"/>
    </source>
</evidence>
<accession>A0ABY9AQ66</accession>
<dbReference type="EMBL" id="CP127363">
    <property type="protein sequence ID" value="WIY49047.1"/>
    <property type="molecule type" value="Genomic_DNA"/>
</dbReference>
<gene>
    <name evidence="5" type="ORF">QRO08_00220</name>
</gene>
<proteinExistence type="predicted"/>
<name>A0ABY9AQ66_PARCI</name>
<evidence type="ECO:0000256" key="3">
    <source>
        <dbReference type="SAM" id="MobiDB-lite"/>
    </source>
</evidence>
<dbReference type="GeneID" id="79789774"/>
<protein>
    <recommendedName>
        <fullName evidence="1">diguanylate cyclase</fullName>
        <ecNumber evidence="1">2.7.7.65</ecNumber>
    </recommendedName>
</protein>
<dbReference type="EC" id="2.7.7.65" evidence="1"/>
<evidence type="ECO:0000256" key="2">
    <source>
        <dbReference type="ARBA" id="ARBA00034247"/>
    </source>
</evidence>